<accession>A0A507FMI0</accession>
<evidence type="ECO:0000256" key="2">
    <source>
        <dbReference type="ARBA" id="ARBA00010883"/>
    </source>
</evidence>
<keyword evidence="8" id="KW-0472">Membrane</keyword>
<dbReference type="PANTHER" id="PTHR46979">
    <property type="entry name" value="SORTING NEXIN-41"/>
    <property type="match status" value="1"/>
</dbReference>
<evidence type="ECO:0000256" key="5">
    <source>
        <dbReference type="ARBA" id="ARBA00022927"/>
    </source>
</evidence>
<dbReference type="SUPFAM" id="SSF64268">
    <property type="entry name" value="PX domain"/>
    <property type="match status" value="1"/>
</dbReference>
<evidence type="ECO:0000256" key="1">
    <source>
        <dbReference type="ARBA" id="ARBA00004481"/>
    </source>
</evidence>
<dbReference type="Gene3D" id="3.30.1520.10">
    <property type="entry name" value="Phox-like domain"/>
    <property type="match status" value="1"/>
</dbReference>
<evidence type="ECO:0000256" key="6">
    <source>
        <dbReference type="ARBA" id="ARBA00023006"/>
    </source>
</evidence>
<dbReference type="STRING" id="246404.A0A507FMI0"/>
<dbReference type="EMBL" id="QEAP01000045">
    <property type="protein sequence ID" value="TPX76516.1"/>
    <property type="molecule type" value="Genomic_DNA"/>
</dbReference>
<feature type="compositionally biased region" description="Polar residues" evidence="9">
    <location>
        <begin position="1"/>
        <end position="10"/>
    </location>
</feature>
<keyword evidence="3" id="KW-0813">Transport</keyword>
<dbReference type="PANTHER" id="PTHR46979:SF2">
    <property type="entry name" value="SORTING NEXIN-41"/>
    <property type="match status" value="1"/>
</dbReference>
<feature type="region of interest" description="Disordered" evidence="9">
    <location>
        <begin position="671"/>
        <end position="693"/>
    </location>
</feature>
<feature type="compositionally biased region" description="Low complexity" evidence="9">
    <location>
        <begin position="553"/>
        <end position="562"/>
    </location>
</feature>
<evidence type="ECO:0000256" key="4">
    <source>
        <dbReference type="ARBA" id="ARBA00022753"/>
    </source>
</evidence>
<dbReference type="GO" id="GO:0035091">
    <property type="term" value="F:phosphatidylinositol binding"/>
    <property type="evidence" value="ECO:0007669"/>
    <property type="project" value="InterPro"/>
</dbReference>
<evidence type="ECO:0000256" key="8">
    <source>
        <dbReference type="ARBA" id="ARBA00023136"/>
    </source>
</evidence>
<evidence type="ECO:0000313" key="11">
    <source>
        <dbReference type="EMBL" id="TPX76516.1"/>
    </source>
</evidence>
<evidence type="ECO:0000256" key="9">
    <source>
        <dbReference type="SAM" id="MobiDB-lite"/>
    </source>
</evidence>
<feature type="region of interest" description="Disordered" evidence="9">
    <location>
        <begin position="1"/>
        <end position="23"/>
    </location>
</feature>
<evidence type="ECO:0000256" key="7">
    <source>
        <dbReference type="ARBA" id="ARBA00023121"/>
    </source>
</evidence>
<dbReference type="InterPro" id="IPR051079">
    <property type="entry name" value="Sorting_Nexin_Autophagy"/>
</dbReference>
<gene>
    <name evidence="11" type="ORF">CcCBS67573_g02241</name>
</gene>
<dbReference type="GO" id="GO:0005829">
    <property type="term" value="C:cytosol"/>
    <property type="evidence" value="ECO:0007669"/>
    <property type="project" value="GOC"/>
</dbReference>
<feature type="domain" description="PX" evidence="10">
    <location>
        <begin position="160"/>
        <end position="295"/>
    </location>
</feature>
<dbReference type="Pfam" id="PF00787">
    <property type="entry name" value="PX"/>
    <property type="match status" value="1"/>
</dbReference>
<keyword evidence="12" id="KW-1185">Reference proteome</keyword>
<protein>
    <recommendedName>
        <fullName evidence="10">PX domain-containing protein</fullName>
    </recommendedName>
</protein>
<evidence type="ECO:0000259" key="10">
    <source>
        <dbReference type="PROSITE" id="PS50195"/>
    </source>
</evidence>
<proteinExistence type="inferred from homology"/>
<keyword evidence="5" id="KW-0653">Protein transport</keyword>
<comment type="subcellular location">
    <subcellularLocation>
        <location evidence="1">Endosome membrane</location>
        <topology evidence="1">Peripheral membrane protein</topology>
    </subcellularLocation>
</comment>
<keyword evidence="6" id="KW-0072">Autophagy</keyword>
<organism evidence="11 12">
    <name type="scientific">Chytriomyces confervae</name>
    <dbReference type="NCBI Taxonomy" id="246404"/>
    <lineage>
        <taxon>Eukaryota</taxon>
        <taxon>Fungi</taxon>
        <taxon>Fungi incertae sedis</taxon>
        <taxon>Chytridiomycota</taxon>
        <taxon>Chytridiomycota incertae sedis</taxon>
        <taxon>Chytridiomycetes</taxon>
        <taxon>Chytridiales</taxon>
        <taxon>Chytriomycetaceae</taxon>
        <taxon>Chytriomyces</taxon>
    </lineage>
</organism>
<reference evidence="11 12" key="1">
    <citation type="journal article" date="2019" name="Sci. Rep.">
        <title>Comparative genomics of chytrid fungi reveal insights into the obligate biotrophic and pathogenic lifestyle of Synchytrium endobioticum.</title>
        <authorList>
            <person name="van de Vossenberg B.T.L.H."/>
            <person name="Warris S."/>
            <person name="Nguyen H.D.T."/>
            <person name="van Gent-Pelzer M.P.E."/>
            <person name="Joly D.L."/>
            <person name="van de Geest H.C."/>
            <person name="Bonants P.J.M."/>
            <person name="Smith D.S."/>
            <person name="Levesque C.A."/>
            <person name="van der Lee T.A.J."/>
        </authorList>
    </citation>
    <scope>NUCLEOTIDE SEQUENCE [LARGE SCALE GENOMIC DNA]</scope>
    <source>
        <strain evidence="11 12">CBS 675.73</strain>
    </source>
</reference>
<dbReference type="GO" id="GO:0015031">
    <property type="term" value="P:protein transport"/>
    <property type="evidence" value="ECO:0007669"/>
    <property type="project" value="UniProtKB-KW"/>
</dbReference>
<evidence type="ECO:0000313" key="12">
    <source>
        <dbReference type="Proteomes" id="UP000320333"/>
    </source>
</evidence>
<dbReference type="OrthoDB" id="289314at2759"/>
<dbReference type="Gene3D" id="1.20.1270.60">
    <property type="entry name" value="Arfaptin homology (AH) domain/BAR domain"/>
    <property type="match status" value="2"/>
</dbReference>
<keyword evidence="4" id="KW-0967">Endosome</keyword>
<dbReference type="InterPro" id="IPR001683">
    <property type="entry name" value="PX_dom"/>
</dbReference>
<dbReference type="Proteomes" id="UP000320333">
    <property type="component" value="Unassembled WGS sequence"/>
</dbReference>
<dbReference type="InterPro" id="IPR044106">
    <property type="entry name" value="PX_Snx41/Atg20"/>
</dbReference>
<evidence type="ECO:0000256" key="3">
    <source>
        <dbReference type="ARBA" id="ARBA00022448"/>
    </source>
</evidence>
<feature type="region of interest" description="Disordered" evidence="9">
    <location>
        <begin position="493"/>
        <end position="564"/>
    </location>
</feature>
<dbReference type="GO" id="GO:0042147">
    <property type="term" value="P:retrograde transport, endosome to Golgi"/>
    <property type="evidence" value="ECO:0007669"/>
    <property type="project" value="InterPro"/>
</dbReference>
<dbReference type="InterPro" id="IPR027267">
    <property type="entry name" value="AH/BAR_dom_sf"/>
</dbReference>
<sequence length="693" mass="75862">MDPLSASLNDLETDDELDASESYNPLSSSIIDHVLEDPRAITPITHLSVLDPSTSSNYSEDISSHFPENPVFDSSNVVAGSTDGVDADEQSDSEATADLLSHNPHFPRLLNDGVVCVLIRGYPAFQKLKACCSFDRILTTLSPSIFNPPLNSSTIPDQPKPAILIEETQITSDLGSSSYVAYIIRVDIPEHSIHLESRHRYSDFETFNRLLRRMHPTILVPPIPEKHNITDLAVGSLSVMSTSSAAAASSKSKHDPKLIEFRKRGLQSFLNRVAAHPILGREHVFHAFLDPQGSSWAEVLSVSGQAHFLKVKDVKKTATGSYKITDSLLKNPDPHFLASEEYTYKFGQQLALLTKYHKRMIRHLSDSAIASADLGATYNGWSLTEQGPSSVLSPHIEALGEAIDCTVTSTHKLVHALEQYVTEPLRQYEKLTAAIETTLKWRHALHVEYEAATEGLVANRATLAKMEATETEAARIAARVKAEINDVSGLSGLHQQEHEQPTSHYGSIVGASSSASSAPQDESDPYAETRRALANYNSSSTVTGGGNSLIGASSTTPTPTNNKSVFPPTSSIYFTLSTFNNLITSDKDPESTRHSTMQRTRDKIRSLESERIGHLSKLGAANEAIQRDLDRFQRDKICDFRNMLLMYAVANRDHSRRCLGAWKEAAEVVGAGDNDGGESSTNALEEVADEAAW</sequence>
<dbReference type="GO" id="GO:0006914">
    <property type="term" value="P:autophagy"/>
    <property type="evidence" value="ECO:0007669"/>
    <property type="project" value="UniProtKB-KW"/>
</dbReference>
<dbReference type="SMART" id="SM00312">
    <property type="entry name" value="PX"/>
    <property type="match status" value="1"/>
</dbReference>
<comment type="caution">
    <text evidence="11">The sequence shown here is derived from an EMBL/GenBank/DDBJ whole genome shotgun (WGS) entry which is preliminary data.</text>
</comment>
<dbReference type="CDD" id="cd06867">
    <property type="entry name" value="PX_SNX41_42"/>
    <property type="match status" value="1"/>
</dbReference>
<name>A0A507FMI0_9FUNG</name>
<dbReference type="AlphaFoldDB" id="A0A507FMI0"/>
<keyword evidence="7" id="KW-0446">Lipid-binding</keyword>
<dbReference type="InterPro" id="IPR036871">
    <property type="entry name" value="PX_dom_sf"/>
</dbReference>
<comment type="similarity">
    <text evidence="2">Belongs to the sorting nexin family.</text>
</comment>
<dbReference type="PROSITE" id="PS50195">
    <property type="entry name" value="PX"/>
    <property type="match status" value="1"/>
</dbReference>
<dbReference type="GO" id="GO:0010008">
    <property type="term" value="C:endosome membrane"/>
    <property type="evidence" value="ECO:0007669"/>
    <property type="project" value="UniProtKB-SubCell"/>
</dbReference>